<organism evidence="1 2">
    <name type="scientific">Angomonas deanei</name>
    <dbReference type="NCBI Taxonomy" id="59799"/>
    <lineage>
        <taxon>Eukaryota</taxon>
        <taxon>Discoba</taxon>
        <taxon>Euglenozoa</taxon>
        <taxon>Kinetoplastea</taxon>
        <taxon>Metakinetoplastina</taxon>
        <taxon>Trypanosomatida</taxon>
        <taxon>Trypanosomatidae</taxon>
        <taxon>Strigomonadinae</taxon>
        <taxon>Angomonas</taxon>
    </lineage>
</organism>
<dbReference type="EMBL" id="LR877167">
    <property type="protein sequence ID" value="CAD2221891.1"/>
    <property type="molecule type" value="Genomic_DNA"/>
</dbReference>
<sequence length="185" mass="21931">MGRYCDNYYCITTALDETETRLQRLNEIWDEEKNKNERDYTWKLVDAERRARTAGVAMLQRLKKDLLDTYRQDAIATFHLTEGQSYYASETFLKNECDAVQQYLQIHEKEKKFRVGGFSPYDAQVQYTQQITDLYYTQLKWSLMLAALGESGTADDVQCLTERRERAEESIQRIGEKIWFLRECV</sequence>
<evidence type="ECO:0000313" key="1">
    <source>
        <dbReference type="EMBL" id="CAD2221891.1"/>
    </source>
</evidence>
<dbReference type="AlphaFoldDB" id="A0A7G2CSB1"/>
<dbReference type="VEuPathDB" id="TriTrypDB:ADEAN_000942600"/>
<dbReference type="Proteomes" id="UP000515908">
    <property type="component" value="Chromosome 23"/>
</dbReference>
<protein>
    <submittedName>
        <fullName evidence="1">Uncharacterized protein</fullName>
    </submittedName>
</protein>
<reference evidence="1 2" key="1">
    <citation type="submission" date="2020-08" db="EMBL/GenBank/DDBJ databases">
        <authorList>
            <person name="Newling K."/>
            <person name="Davey J."/>
            <person name="Forrester S."/>
        </authorList>
    </citation>
    <scope>NUCLEOTIDE SEQUENCE [LARGE SCALE GENOMIC DNA]</scope>
    <source>
        <strain evidence="2">Crithidia deanei Carvalho (ATCC PRA-265)</strain>
    </source>
</reference>
<keyword evidence="2" id="KW-1185">Reference proteome</keyword>
<evidence type="ECO:0000313" key="2">
    <source>
        <dbReference type="Proteomes" id="UP000515908"/>
    </source>
</evidence>
<gene>
    <name evidence="1" type="ORF">ADEAN_000942600</name>
</gene>
<name>A0A7G2CSB1_9TRYP</name>
<proteinExistence type="predicted"/>
<accession>A0A7G2CSB1</accession>